<keyword evidence="2" id="KW-1185">Reference proteome</keyword>
<reference evidence="1" key="2">
    <citation type="submission" date="2025-09" db="UniProtKB">
        <authorList>
            <consortium name="EnsemblPlants"/>
        </authorList>
    </citation>
    <scope>IDENTIFICATION</scope>
</reference>
<evidence type="ECO:0000313" key="2">
    <source>
        <dbReference type="Proteomes" id="UP001732700"/>
    </source>
</evidence>
<accession>A0ACD5UJX5</accession>
<dbReference type="Proteomes" id="UP001732700">
    <property type="component" value="Chromosome 2C"/>
</dbReference>
<name>A0ACD5UJX5_AVESA</name>
<reference evidence="1" key="1">
    <citation type="submission" date="2021-05" db="EMBL/GenBank/DDBJ databases">
        <authorList>
            <person name="Scholz U."/>
            <person name="Mascher M."/>
            <person name="Fiebig A."/>
        </authorList>
    </citation>
    <scope>NUCLEOTIDE SEQUENCE [LARGE SCALE GENOMIC DNA]</scope>
</reference>
<evidence type="ECO:0000313" key="1">
    <source>
        <dbReference type="EnsemblPlants" id="AVESA.00010b.r2.2CG0265010.1.CDS"/>
    </source>
</evidence>
<sequence length="2102" mass="236055">MAAPGGGGGGGGRRASRRAAPEPNENDDLAAGSSSSSPSASAATFGPAPPFALPPRSPLAAIADPGRNPRSAPATPKSLAGTPRACTVASGVRDRSSSIGGAAKRVFDPKDLAAAEVPVEVPHFELDEDPAFWMNRNVQVLVRIRPISAAESTAHGQRTCLIQDSSKTLSWIGHPETMFTFDHVACETISQEKLFRVVGLPMVENCMSGYNGCLFAYGQTGSGKTYTMMGELSKEGDELNNDSGLTPRIFEYLFARIKEEEERQRDDRLKYICKCSFLEIYNEQITDLLEPSSTNLQIREDIKKGVYVDNLTECYVSSVKDVMLLLLQGIANRKMAATNMNSESSRSHSVFTCVIESRWERDSMAHLRFGRLNLVDLAGSERQKSSGAEGERLKEAANINRSLSTLGLVIMTLGEVANGKSRHVPYRDSRLTFLLQDSLGGNSKTTIVANISPSICSSNETLSTLKFAQRAKLIQNNAKVNEDASGDVMALQRQIEELKVQLTCLRKQQNVPGSPSFHLLNSGPDNEYNTLAEDHQSSCDLNLLKQKVSHLEAVLVGSLRREKLAEVDIRKLEAEIKHLSRLVDLKESDSQRLRTMLKLRDEKLTRLHLLADDLVPSDGYLVDENTAMFQEIQLLQKQINENPQLTQFAFENKRLIEQVRTLQNFHKQGEREMLLTEISLLRNHFLHILEQKYATPPKNIEAQGDEITKDLDNCRKELDACLENNVLLAREVNKLRCELKQYQKSSAYQVAPETGMNRGIPEISQMQHDPVGWKFSPLASNDAEITTNSTGLVQLKIHSEISSEDQDSHSHLYPFCSERCGVNGSEQVSECGDELSQCYSLALGSSHKMFDKGIILCHQEIEILSSSKQALQAELVHIKSTNQELRKKLVTMAEESARLAEIIVVKDVEIASLSEEWEAAIVDLTSFLTDGCRSLDDAYQNIDNMISSFPYSNNTVSEHVEKAMKVSIEKGKIIFRLQIELQAAHRMGREVKEKLHILRGATLAITEAQELYNDESSQEAQIGENKCQHDCNVDQQNCLFAEAVERQNGMSAQLTHNEDGSAVSQANPDYQSKLDDVLRVVEDRSNKVLALFSNFEEAQETMEEADLILSALLKANEELKLEKDSCSEAVELLLAEKSSLVDELQQLEASTSCTAQRSNKLYQQMNECIKEMTNIATLMKGSFHQIRRVTNEELFGLCSEIINFGQELKRWISDSRSYLVSVVSVLEEKASSSAQQVHLLNANAYTCVCQRVGSRSCEVDGNNAAFLHEAQAIPENSREHIISLTDMTQEGKTSMHVVPIGSAAELEYSNTNSTCDMTVIKDIVFSIAREWDIFINNVSCIKKAETYPGFSCDEQMYSAVPLQCKGSIEGHSREEDITDILNDVQRLKHNLAQLMIPLFNFINKTDVMGDGTGNEKLFFTVLNKVQKNLIFSRDFFLSLLLSDREGFQNAPSLSSIFHDISNIEKKAFKHQQICLENGYTRAGYSTDYASLRRDYDRKRDIAEGLSFDLKLLQESTSYGKDMKDKADEVSSALRKVQRELEIKTSETEEMLVKQKALVEELVENGAALIILRSELEQSEGSSAVLLKENNDLRVMLEEETGKTIEIKALLEEKAKVIEGLESEILLLNSSEEGQLRSDVEKLKNNVEILCNENGKLKAEIRKLSDKLEMAMALAEENEAAAVEARQTAEISKIHAEEKDEEVTILERSVEELESTITVLEEEVCNLKEEVRSYQAHRHSEAEFQAVEEMLTVENSSRCDGNEELCPKRCQLKKRLRAEIIAHQDATRKIEGLKLEAKRKDEEIRQYKEHIAELVLHSEAQSLLFQEKYREMEHMVSEPKFVPHESSSETVHTKVEKPSGRIRGSGSPFRCISSIVQQMNSEKDQEISLARQRIEELEALLSNKQKEICLLTSRLAAVDSMTHDVIRELLCVKLDMTNYANLLDQEEVHKLLLASQQQIEQSKAKDTELDVLKEQFGHLIQERDGLLDDMDQRKADLLETQLLVEQLEQREQMLEAQNEMLQMEKDSLQQKIMEMDETIEQLEGSNQVRAGTTPRMGDSQRSASSEFSRRLAQSDMLVSHARHERSRNHAAAGSSRTRHGRHH</sequence>
<proteinExistence type="predicted"/>
<organism evidence="1 2">
    <name type="scientific">Avena sativa</name>
    <name type="common">Oat</name>
    <dbReference type="NCBI Taxonomy" id="4498"/>
    <lineage>
        <taxon>Eukaryota</taxon>
        <taxon>Viridiplantae</taxon>
        <taxon>Streptophyta</taxon>
        <taxon>Embryophyta</taxon>
        <taxon>Tracheophyta</taxon>
        <taxon>Spermatophyta</taxon>
        <taxon>Magnoliopsida</taxon>
        <taxon>Liliopsida</taxon>
        <taxon>Poales</taxon>
        <taxon>Poaceae</taxon>
        <taxon>BOP clade</taxon>
        <taxon>Pooideae</taxon>
        <taxon>Poodae</taxon>
        <taxon>Poeae</taxon>
        <taxon>Poeae Chloroplast Group 1 (Aveneae type)</taxon>
        <taxon>Aveninae</taxon>
        <taxon>Avena</taxon>
    </lineage>
</organism>
<protein>
    <submittedName>
        <fullName evidence="1">Uncharacterized protein</fullName>
    </submittedName>
</protein>
<dbReference type="EnsemblPlants" id="AVESA.00010b.r2.2CG0265010.1">
    <property type="protein sequence ID" value="AVESA.00010b.r2.2CG0265010.1.CDS"/>
    <property type="gene ID" value="AVESA.00010b.r2.2CG0265010"/>
</dbReference>